<evidence type="ECO:0000256" key="1">
    <source>
        <dbReference type="ARBA" id="ARBA00009091"/>
    </source>
</evidence>
<feature type="signal peptide" evidence="4">
    <location>
        <begin position="1"/>
        <end position="22"/>
    </location>
</feature>
<dbReference type="AlphaFoldDB" id="A0A1Z9YUY7"/>
<protein>
    <submittedName>
        <fullName evidence="5">Uncharacterized protein</fullName>
    </submittedName>
</protein>
<dbReference type="GO" id="GO:0051082">
    <property type="term" value="F:unfolded protein binding"/>
    <property type="evidence" value="ECO:0007669"/>
    <property type="project" value="InterPro"/>
</dbReference>
<comment type="similarity">
    <text evidence="1">Belongs to the Skp family.</text>
</comment>
<dbReference type="Pfam" id="PF03938">
    <property type="entry name" value="OmpH"/>
    <property type="match status" value="1"/>
</dbReference>
<evidence type="ECO:0000313" key="5">
    <source>
        <dbReference type="EMBL" id="OUY06020.1"/>
    </source>
</evidence>
<feature type="chain" id="PRO_5012826356" evidence="4">
    <location>
        <begin position="23"/>
        <end position="168"/>
    </location>
</feature>
<dbReference type="PANTHER" id="PTHR35089">
    <property type="entry name" value="CHAPERONE PROTEIN SKP"/>
    <property type="match status" value="1"/>
</dbReference>
<feature type="coiled-coil region" evidence="3">
    <location>
        <begin position="77"/>
        <end position="115"/>
    </location>
</feature>
<dbReference type="GO" id="GO:0050821">
    <property type="term" value="P:protein stabilization"/>
    <property type="evidence" value="ECO:0007669"/>
    <property type="project" value="TreeGrafter"/>
</dbReference>
<dbReference type="GO" id="GO:0005829">
    <property type="term" value="C:cytosol"/>
    <property type="evidence" value="ECO:0007669"/>
    <property type="project" value="TreeGrafter"/>
</dbReference>
<dbReference type="EMBL" id="NEXX01000006">
    <property type="protein sequence ID" value="OUY06020.1"/>
    <property type="molecule type" value="Genomic_DNA"/>
</dbReference>
<dbReference type="RefSeq" id="WP_087621572.1">
    <property type="nucleotide sequence ID" value="NZ_JAKVJF010000014.1"/>
</dbReference>
<organism evidence="5 6">
    <name type="scientific">Acinetobacter populi</name>
    <dbReference type="NCBI Taxonomy" id="1582270"/>
    <lineage>
        <taxon>Bacteria</taxon>
        <taxon>Pseudomonadati</taxon>
        <taxon>Pseudomonadota</taxon>
        <taxon>Gammaproteobacteria</taxon>
        <taxon>Moraxellales</taxon>
        <taxon>Moraxellaceae</taxon>
        <taxon>Acinetobacter</taxon>
    </lineage>
</organism>
<evidence type="ECO:0000313" key="6">
    <source>
        <dbReference type="Proteomes" id="UP000196536"/>
    </source>
</evidence>
<dbReference type="SUPFAM" id="SSF111384">
    <property type="entry name" value="OmpH-like"/>
    <property type="match status" value="1"/>
</dbReference>
<accession>A0A1Z9YUY7</accession>
<evidence type="ECO:0000256" key="4">
    <source>
        <dbReference type="SAM" id="SignalP"/>
    </source>
</evidence>
<gene>
    <name evidence="5" type="ORF">CAP51_15040</name>
</gene>
<keyword evidence="3" id="KW-0175">Coiled coil</keyword>
<dbReference type="Proteomes" id="UP000196536">
    <property type="component" value="Unassembled WGS sequence"/>
</dbReference>
<evidence type="ECO:0000256" key="3">
    <source>
        <dbReference type="SAM" id="Coils"/>
    </source>
</evidence>
<sequence length="168" mass="18418">MRKLFVSSMLAVGLMTSAAAFAEKYAVVDIQKAASDTTYMKSQMASLEAALKPQQQKHESLTKEITALQQKAQNDAKVMKEADLKKLEQDYASKMNEYNSNAAGMQKRAQDTLENINKTLAPKIEQATEELRKAGGYSAILNRSAVVSLDPSIDLTSQVTQKVNASLK</sequence>
<reference evidence="5 6" key="1">
    <citation type="submission" date="2017-05" db="EMBL/GenBank/DDBJ databases">
        <title>Acinetobacter populi ANC 5415 (= PBJ7), whole genome shotgun sequencing project.</title>
        <authorList>
            <person name="Nemec A."/>
            <person name="Radolfova-Krizova L."/>
        </authorList>
    </citation>
    <scope>NUCLEOTIDE SEQUENCE [LARGE SCALE GENOMIC DNA]</scope>
    <source>
        <strain evidence="5 6">PBJ7</strain>
    </source>
</reference>
<keyword evidence="2 4" id="KW-0732">Signal</keyword>
<comment type="caution">
    <text evidence="5">The sequence shown here is derived from an EMBL/GenBank/DDBJ whole genome shotgun (WGS) entry which is preliminary data.</text>
</comment>
<dbReference type="PANTHER" id="PTHR35089:SF1">
    <property type="entry name" value="CHAPERONE PROTEIN SKP"/>
    <property type="match status" value="1"/>
</dbReference>
<keyword evidence="6" id="KW-1185">Reference proteome</keyword>
<name>A0A1Z9YUY7_9GAMM</name>
<dbReference type="InterPro" id="IPR024930">
    <property type="entry name" value="Skp_dom_sf"/>
</dbReference>
<dbReference type="SMART" id="SM00935">
    <property type="entry name" value="OmpH"/>
    <property type="match status" value="1"/>
</dbReference>
<dbReference type="OrthoDB" id="6717293at2"/>
<evidence type="ECO:0000256" key="2">
    <source>
        <dbReference type="ARBA" id="ARBA00022729"/>
    </source>
</evidence>
<dbReference type="InterPro" id="IPR005632">
    <property type="entry name" value="Chaperone_Skp"/>
</dbReference>
<dbReference type="Gene3D" id="3.30.910.20">
    <property type="entry name" value="Skp domain"/>
    <property type="match status" value="1"/>
</dbReference>
<proteinExistence type="inferred from homology"/>